<organism evidence="1 2">
    <name type="scientific">Fulvivirga marina</name>
    <dbReference type="NCBI Taxonomy" id="2494733"/>
    <lineage>
        <taxon>Bacteria</taxon>
        <taxon>Pseudomonadati</taxon>
        <taxon>Bacteroidota</taxon>
        <taxon>Cytophagia</taxon>
        <taxon>Cytophagales</taxon>
        <taxon>Fulvivirgaceae</taxon>
        <taxon>Fulvivirga</taxon>
    </lineage>
</organism>
<dbReference type="AlphaFoldDB" id="A0A937G1V9"/>
<keyword evidence="2" id="KW-1185">Reference proteome</keyword>
<evidence type="ECO:0000313" key="1">
    <source>
        <dbReference type="EMBL" id="MBL6448470.1"/>
    </source>
</evidence>
<dbReference type="Proteomes" id="UP000614216">
    <property type="component" value="Unassembled WGS sequence"/>
</dbReference>
<gene>
    <name evidence="1" type="ORF">JMN32_19310</name>
</gene>
<sequence length="105" mass="11733">MKNYTLLKESGLEPNIIESIAKQANHNASNLEGIEDGDLIPVMVNGEIYVNPFKHDYTMAPTCEPQKCESVRKELNQICKDNNWPAGHYVLVCSVDGECCNCECL</sequence>
<protein>
    <submittedName>
        <fullName evidence="1">Uncharacterized protein</fullName>
    </submittedName>
</protein>
<evidence type="ECO:0000313" key="2">
    <source>
        <dbReference type="Proteomes" id="UP000614216"/>
    </source>
</evidence>
<comment type="caution">
    <text evidence="1">The sequence shown here is derived from an EMBL/GenBank/DDBJ whole genome shotgun (WGS) entry which is preliminary data.</text>
</comment>
<accession>A0A937G1V9</accession>
<dbReference type="EMBL" id="JAEUGD010000064">
    <property type="protein sequence ID" value="MBL6448470.1"/>
    <property type="molecule type" value="Genomic_DNA"/>
</dbReference>
<name>A0A937G1V9_9BACT</name>
<reference evidence="1" key="1">
    <citation type="submission" date="2021-01" db="EMBL/GenBank/DDBJ databases">
        <title>Fulvivirga kasyanovii gen. nov., sp nov., a novel member of the phylum Bacteroidetes isolated from seawater in a mussel farm.</title>
        <authorList>
            <person name="Zhao L.-H."/>
            <person name="Wang Z.-J."/>
        </authorList>
    </citation>
    <scope>NUCLEOTIDE SEQUENCE</scope>
    <source>
        <strain evidence="1">29W222</strain>
    </source>
</reference>
<proteinExistence type="predicted"/>
<dbReference type="RefSeq" id="WP_202858009.1">
    <property type="nucleotide sequence ID" value="NZ_JAEUGD010000064.1"/>
</dbReference>